<protein>
    <submittedName>
        <fullName evidence="9">CoA pyrophosphatase</fullName>
    </submittedName>
</protein>
<comment type="caution">
    <text evidence="9">The sequence shown here is derived from an EMBL/GenBank/DDBJ whole genome shotgun (WGS) entry which is preliminary data.</text>
</comment>
<comment type="cofactor">
    <cofactor evidence="1">
        <name>Mn(2+)</name>
        <dbReference type="ChEBI" id="CHEBI:29035"/>
    </cofactor>
</comment>
<dbReference type="AlphaFoldDB" id="A0A831UCR4"/>
<evidence type="ECO:0000256" key="6">
    <source>
        <dbReference type="ARBA" id="ARBA00023211"/>
    </source>
</evidence>
<evidence type="ECO:0000256" key="3">
    <source>
        <dbReference type="ARBA" id="ARBA00022723"/>
    </source>
</evidence>
<dbReference type="InterPro" id="IPR000086">
    <property type="entry name" value="NUDIX_hydrolase_dom"/>
</dbReference>
<evidence type="ECO:0000256" key="1">
    <source>
        <dbReference type="ARBA" id="ARBA00001936"/>
    </source>
</evidence>
<dbReference type="EMBL" id="DSOV01000018">
    <property type="protein sequence ID" value="HEN41750.1"/>
    <property type="molecule type" value="Genomic_DNA"/>
</dbReference>
<evidence type="ECO:0000256" key="5">
    <source>
        <dbReference type="ARBA" id="ARBA00022842"/>
    </source>
</evidence>
<keyword evidence="5" id="KW-0460">Magnesium</keyword>
<dbReference type="Pfam" id="PF00293">
    <property type="entry name" value="NUDIX"/>
    <property type="match status" value="1"/>
</dbReference>
<organism evidence="9">
    <name type="scientific">Geobacter metallireducens</name>
    <dbReference type="NCBI Taxonomy" id="28232"/>
    <lineage>
        <taxon>Bacteria</taxon>
        <taxon>Pseudomonadati</taxon>
        <taxon>Thermodesulfobacteriota</taxon>
        <taxon>Desulfuromonadia</taxon>
        <taxon>Geobacterales</taxon>
        <taxon>Geobacteraceae</taxon>
        <taxon>Geobacter</taxon>
    </lineage>
</organism>
<feature type="region of interest" description="Disordered" evidence="7">
    <location>
        <begin position="60"/>
        <end position="87"/>
    </location>
</feature>
<dbReference type="PROSITE" id="PS51462">
    <property type="entry name" value="NUDIX"/>
    <property type="match status" value="1"/>
</dbReference>
<reference evidence="9" key="1">
    <citation type="journal article" date="2020" name="mSystems">
        <title>Genome- and Community-Level Interaction Insights into Carbon Utilization and Element Cycling Functions of Hydrothermarchaeota in Hydrothermal Sediment.</title>
        <authorList>
            <person name="Zhou Z."/>
            <person name="Liu Y."/>
            <person name="Xu W."/>
            <person name="Pan J."/>
            <person name="Luo Z.H."/>
            <person name="Li M."/>
        </authorList>
    </citation>
    <scope>NUCLEOTIDE SEQUENCE [LARGE SCALE GENOMIC DNA]</scope>
    <source>
        <strain evidence="9">SpSt-349</strain>
    </source>
</reference>
<evidence type="ECO:0000259" key="8">
    <source>
        <dbReference type="PROSITE" id="PS51462"/>
    </source>
</evidence>
<sequence length="216" mass="22866">MSLHAPALSFPELAAILAASPPACICAPGLTPAAVALILREGDRGLEVLFIERASHDGDPWSGDLGFPGGKVEPGDAGPREAAERETGEELGLDLAAARYLGRLADIAGAHLPVRISCFVYGLSGNPNLTPGSEVRDFFWVPLEDLRDPGRHTAATVRFGGETFRRPAIVLPVEGKPVLWGITYRLVMQFLAIAGGDLGQEEAMGSEESERVGEGR</sequence>
<dbReference type="InterPro" id="IPR015797">
    <property type="entry name" value="NUDIX_hydrolase-like_dom_sf"/>
</dbReference>
<dbReference type="SUPFAM" id="SSF55811">
    <property type="entry name" value="Nudix"/>
    <property type="match status" value="1"/>
</dbReference>
<keyword evidence="3" id="KW-0479">Metal-binding</keyword>
<accession>A0A831UCR4</accession>
<evidence type="ECO:0000256" key="4">
    <source>
        <dbReference type="ARBA" id="ARBA00022801"/>
    </source>
</evidence>
<dbReference type="PANTHER" id="PTHR12992">
    <property type="entry name" value="NUDIX HYDROLASE"/>
    <property type="match status" value="1"/>
</dbReference>
<dbReference type="PANTHER" id="PTHR12992:SF11">
    <property type="entry name" value="MITOCHONDRIAL COENZYME A DIPHOSPHATASE NUDT8"/>
    <property type="match status" value="1"/>
</dbReference>
<dbReference type="GO" id="GO:0046872">
    <property type="term" value="F:metal ion binding"/>
    <property type="evidence" value="ECO:0007669"/>
    <property type="project" value="UniProtKB-KW"/>
</dbReference>
<name>A0A831UCR4_GEOME</name>
<evidence type="ECO:0000313" key="9">
    <source>
        <dbReference type="EMBL" id="HEN41750.1"/>
    </source>
</evidence>
<keyword evidence="6" id="KW-0464">Manganese</keyword>
<dbReference type="GO" id="GO:0010945">
    <property type="term" value="F:coenzyme A diphosphatase activity"/>
    <property type="evidence" value="ECO:0007669"/>
    <property type="project" value="InterPro"/>
</dbReference>
<dbReference type="InterPro" id="IPR045121">
    <property type="entry name" value="CoAse"/>
</dbReference>
<proteinExistence type="predicted"/>
<dbReference type="CDD" id="cd03426">
    <property type="entry name" value="NUDIX_CoAse_Nudt7"/>
    <property type="match status" value="1"/>
</dbReference>
<gene>
    <name evidence="9" type="ORF">ENQ87_05125</name>
</gene>
<dbReference type="Gene3D" id="3.90.79.10">
    <property type="entry name" value="Nucleoside Triphosphate Pyrophosphohydrolase"/>
    <property type="match status" value="1"/>
</dbReference>
<evidence type="ECO:0000256" key="7">
    <source>
        <dbReference type="SAM" id="MobiDB-lite"/>
    </source>
</evidence>
<keyword evidence="4" id="KW-0378">Hydrolase</keyword>
<feature type="domain" description="Nudix hydrolase" evidence="8">
    <location>
        <begin position="29"/>
        <end position="166"/>
    </location>
</feature>
<comment type="cofactor">
    <cofactor evidence="2">
        <name>Mg(2+)</name>
        <dbReference type="ChEBI" id="CHEBI:18420"/>
    </cofactor>
</comment>
<evidence type="ECO:0000256" key="2">
    <source>
        <dbReference type="ARBA" id="ARBA00001946"/>
    </source>
</evidence>
<feature type="compositionally biased region" description="Basic and acidic residues" evidence="7">
    <location>
        <begin position="78"/>
        <end position="87"/>
    </location>
</feature>